<evidence type="ECO:0000313" key="1">
    <source>
        <dbReference type="EMBL" id="QJA51636.1"/>
    </source>
</evidence>
<sequence length="106" mass="12574">MKTVDFLKIVDETMEICKLTLIGKDKEYARNNDKFHNFKKGVPLEAKTPEKVLRGMMTKHIISIYDYIDDLENGIDHLLEEWDEKLKDNINYLLILRGLLIERYSK</sequence>
<reference evidence="1" key="1">
    <citation type="submission" date="2020-03" db="EMBL/GenBank/DDBJ databases">
        <title>The deep terrestrial virosphere.</title>
        <authorList>
            <person name="Holmfeldt K."/>
            <person name="Nilsson E."/>
            <person name="Simone D."/>
            <person name="Lopez-Fernandez M."/>
            <person name="Wu X."/>
            <person name="de Brujin I."/>
            <person name="Lundin D."/>
            <person name="Andersson A."/>
            <person name="Bertilsson S."/>
            <person name="Dopson M."/>
        </authorList>
    </citation>
    <scope>NUCLEOTIDE SEQUENCE</scope>
    <source>
        <strain evidence="1">TM448A02234</strain>
    </source>
</reference>
<name>A0A6H1ZUN0_9ZZZZ</name>
<proteinExistence type="predicted"/>
<accession>A0A6H1ZUN0</accession>
<dbReference type="AlphaFoldDB" id="A0A6H1ZUN0"/>
<dbReference type="EMBL" id="MT144279">
    <property type="protein sequence ID" value="QJA51636.1"/>
    <property type="molecule type" value="Genomic_DNA"/>
</dbReference>
<organism evidence="1">
    <name type="scientific">viral metagenome</name>
    <dbReference type="NCBI Taxonomy" id="1070528"/>
    <lineage>
        <taxon>unclassified sequences</taxon>
        <taxon>metagenomes</taxon>
        <taxon>organismal metagenomes</taxon>
    </lineage>
</organism>
<gene>
    <name evidence="1" type="ORF">TM448A02234_0007</name>
</gene>
<protein>
    <submittedName>
        <fullName evidence="1">Uncharacterized protein</fullName>
    </submittedName>
</protein>